<dbReference type="PANTHER" id="PTHR11165">
    <property type="entry name" value="SKP1"/>
    <property type="match status" value="1"/>
</dbReference>
<evidence type="ECO:0000256" key="2">
    <source>
        <dbReference type="ARBA" id="ARBA00022786"/>
    </source>
</evidence>
<gene>
    <name evidence="5" type="ORF">QR680_012548</name>
</gene>
<sequence>MEMTRKIDLVTKEGTTVSVEQTLIMKSLTIRDVLVNLGLEEDTKLEPIPIPNCSAEHLRMIIKWLERHRTDADVDDEERARNRFNLDIPEDDRKMFQAMHIDDVAKLLITANYLDIPTFFDQLIKFIANLINDNNSTPEAIGKVLNMGKRVAN</sequence>
<organism evidence="5 6">
    <name type="scientific">Steinernema hermaphroditum</name>
    <dbReference type="NCBI Taxonomy" id="289476"/>
    <lineage>
        <taxon>Eukaryota</taxon>
        <taxon>Metazoa</taxon>
        <taxon>Ecdysozoa</taxon>
        <taxon>Nematoda</taxon>
        <taxon>Chromadorea</taxon>
        <taxon>Rhabditida</taxon>
        <taxon>Tylenchina</taxon>
        <taxon>Panagrolaimomorpha</taxon>
        <taxon>Strongyloidoidea</taxon>
        <taxon>Steinernematidae</taxon>
        <taxon>Steinernema</taxon>
    </lineage>
</organism>
<keyword evidence="6" id="KW-1185">Reference proteome</keyword>
<comment type="function">
    <text evidence="3">Probable essential component of SCF (SKP1-CUL1-F-box protein) E3 ubiquitin-protein ligase complexes, which mediate the ubiquitination and subsequent proteasomal degradation of target proteins. Regulates cell proliferation during embryonic and larval development.</text>
</comment>
<dbReference type="InterPro" id="IPR016897">
    <property type="entry name" value="SKP1"/>
</dbReference>
<dbReference type="Proteomes" id="UP001175271">
    <property type="component" value="Unassembled WGS sequence"/>
</dbReference>
<name>A0AA39M0P6_9BILA</name>
<evidence type="ECO:0000256" key="3">
    <source>
        <dbReference type="PIRNR" id="PIRNR028729"/>
    </source>
</evidence>
<dbReference type="SUPFAM" id="SSF81382">
    <property type="entry name" value="Skp1 dimerisation domain-like"/>
    <property type="match status" value="1"/>
</dbReference>
<dbReference type="InterPro" id="IPR001232">
    <property type="entry name" value="SKP1-like"/>
</dbReference>
<comment type="caution">
    <text evidence="5">The sequence shown here is derived from an EMBL/GenBank/DDBJ whole genome shotgun (WGS) entry which is preliminary data.</text>
</comment>
<proteinExistence type="inferred from homology"/>
<feature type="domain" description="SKP1 component POZ" evidence="4">
    <location>
        <begin position="6"/>
        <end position="69"/>
    </location>
</feature>
<dbReference type="Pfam" id="PF03931">
    <property type="entry name" value="Skp1_POZ"/>
    <property type="match status" value="1"/>
</dbReference>
<dbReference type="InterPro" id="IPR011333">
    <property type="entry name" value="SKP1/BTB/POZ_sf"/>
</dbReference>
<evidence type="ECO:0000313" key="5">
    <source>
        <dbReference type="EMBL" id="KAK0416538.1"/>
    </source>
</evidence>
<evidence type="ECO:0000313" key="6">
    <source>
        <dbReference type="Proteomes" id="UP001175271"/>
    </source>
</evidence>
<evidence type="ECO:0000259" key="4">
    <source>
        <dbReference type="Pfam" id="PF03931"/>
    </source>
</evidence>
<dbReference type="GO" id="GO:0006511">
    <property type="term" value="P:ubiquitin-dependent protein catabolic process"/>
    <property type="evidence" value="ECO:0007669"/>
    <property type="project" value="InterPro"/>
</dbReference>
<dbReference type="PIRSF" id="PIRSF028729">
    <property type="entry name" value="E3_ubiquit_lig_SCF_Skp"/>
    <property type="match status" value="1"/>
</dbReference>
<comment type="pathway">
    <text evidence="3">Protein modification; protein ubiquitination.</text>
</comment>
<keyword evidence="2 3" id="KW-0833">Ubl conjugation pathway</keyword>
<dbReference type="InterPro" id="IPR016073">
    <property type="entry name" value="Skp1_comp_POZ"/>
</dbReference>
<dbReference type="SMART" id="SM00512">
    <property type="entry name" value="Skp1"/>
    <property type="match status" value="1"/>
</dbReference>
<accession>A0AA39M0P6</accession>
<dbReference type="AlphaFoldDB" id="A0AA39M0P6"/>
<protein>
    <recommendedName>
        <fullName evidence="3">Skp1-related protein</fullName>
    </recommendedName>
</protein>
<dbReference type="Gene3D" id="3.30.710.10">
    <property type="entry name" value="Potassium Channel Kv1.1, Chain A"/>
    <property type="match status" value="1"/>
</dbReference>
<evidence type="ECO:0000256" key="1">
    <source>
        <dbReference type="ARBA" id="ARBA00009993"/>
    </source>
</evidence>
<comment type="similarity">
    <text evidence="1 3">Belongs to the SKP1 family.</text>
</comment>
<dbReference type="EMBL" id="JAUCMV010000002">
    <property type="protein sequence ID" value="KAK0416538.1"/>
    <property type="molecule type" value="Genomic_DNA"/>
</dbReference>
<reference evidence="5" key="1">
    <citation type="submission" date="2023-06" db="EMBL/GenBank/DDBJ databases">
        <title>Genomic analysis of the entomopathogenic nematode Steinernema hermaphroditum.</title>
        <authorList>
            <person name="Schwarz E.M."/>
            <person name="Heppert J.K."/>
            <person name="Baniya A."/>
            <person name="Schwartz H.T."/>
            <person name="Tan C.-H."/>
            <person name="Antoshechkin I."/>
            <person name="Sternberg P.W."/>
            <person name="Goodrich-Blair H."/>
            <person name="Dillman A.R."/>
        </authorList>
    </citation>
    <scope>NUCLEOTIDE SEQUENCE</scope>
    <source>
        <strain evidence="5">PS9179</strain>
        <tissue evidence="5">Whole animal</tissue>
    </source>
</reference>
<dbReference type="SUPFAM" id="SSF54695">
    <property type="entry name" value="POZ domain"/>
    <property type="match status" value="1"/>
</dbReference>
<dbReference type="InterPro" id="IPR036296">
    <property type="entry name" value="SKP1-like_dim_sf"/>
</dbReference>